<protein>
    <recommendedName>
        <fullName evidence="3 4">Protein GrpE</fullName>
    </recommendedName>
    <alternativeName>
        <fullName evidence="3">HSP-70 cofactor</fullName>
    </alternativeName>
</protein>
<dbReference type="GO" id="GO:0005737">
    <property type="term" value="C:cytoplasm"/>
    <property type="evidence" value="ECO:0007669"/>
    <property type="project" value="UniProtKB-SubCell"/>
</dbReference>
<dbReference type="InterPro" id="IPR000740">
    <property type="entry name" value="GrpE"/>
</dbReference>
<dbReference type="PRINTS" id="PR00773">
    <property type="entry name" value="GRPEPROTEIN"/>
</dbReference>
<evidence type="ECO:0000256" key="6">
    <source>
        <dbReference type="SAM" id="Coils"/>
    </source>
</evidence>
<sequence>MKKQKPVEETAQLKEVKEELEKYKSAYLRALADYQNLEKRTAQVHNEVKKKTVHAMIGRFLDVIDDIEKAEIFVQDDGLKMIKNKLLSILQEVGVTEIELKGKEFDPHFAEAIDVVEGEEDDIIIDVLRKGYVLNGEMLRPAQVRVSKKITH</sequence>
<gene>
    <name evidence="3" type="primary">grpE</name>
    <name evidence="7" type="ORF">A3D06_01340</name>
</gene>
<evidence type="ECO:0000313" key="7">
    <source>
        <dbReference type="EMBL" id="OGK28705.1"/>
    </source>
</evidence>
<dbReference type="AlphaFoldDB" id="A0A1F7HCC9"/>
<dbReference type="Proteomes" id="UP000177027">
    <property type="component" value="Unassembled WGS sequence"/>
</dbReference>
<dbReference type="PANTHER" id="PTHR21237:SF23">
    <property type="entry name" value="GRPE PROTEIN HOMOLOG, MITOCHONDRIAL"/>
    <property type="match status" value="1"/>
</dbReference>
<dbReference type="GO" id="GO:0006457">
    <property type="term" value="P:protein folding"/>
    <property type="evidence" value="ECO:0007669"/>
    <property type="project" value="InterPro"/>
</dbReference>
<reference evidence="7 8" key="1">
    <citation type="journal article" date="2016" name="Nat. Commun.">
        <title>Thousands of microbial genomes shed light on interconnected biogeochemical processes in an aquifer system.</title>
        <authorList>
            <person name="Anantharaman K."/>
            <person name="Brown C.T."/>
            <person name="Hug L.A."/>
            <person name="Sharon I."/>
            <person name="Castelle C.J."/>
            <person name="Probst A.J."/>
            <person name="Thomas B.C."/>
            <person name="Singh A."/>
            <person name="Wilkins M.J."/>
            <person name="Karaoz U."/>
            <person name="Brodie E.L."/>
            <person name="Williams K.H."/>
            <person name="Hubbard S.S."/>
            <person name="Banfield J.F."/>
        </authorList>
    </citation>
    <scope>NUCLEOTIDE SEQUENCE [LARGE SCALE GENOMIC DNA]</scope>
</reference>
<evidence type="ECO:0000313" key="8">
    <source>
        <dbReference type="Proteomes" id="UP000177027"/>
    </source>
</evidence>
<dbReference type="PANTHER" id="PTHR21237">
    <property type="entry name" value="GRPE PROTEIN"/>
    <property type="match status" value="1"/>
</dbReference>
<evidence type="ECO:0000256" key="3">
    <source>
        <dbReference type="HAMAP-Rule" id="MF_01151"/>
    </source>
</evidence>
<dbReference type="EMBL" id="MFZS01000032">
    <property type="protein sequence ID" value="OGK28705.1"/>
    <property type="molecule type" value="Genomic_DNA"/>
</dbReference>
<dbReference type="InterPro" id="IPR013805">
    <property type="entry name" value="GrpE_CC"/>
</dbReference>
<comment type="caution">
    <text evidence="7">The sequence shown here is derived from an EMBL/GenBank/DDBJ whole genome shotgun (WGS) entry which is preliminary data.</text>
</comment>
<evidence type="ECO:0000256" key="2">
    <source>
        <dbReference type="ARBA" id="ARBA00023186"/>
    </source>
</evidence>
<keyword evidence="2 3" id="KW-0143">Chaperone</keyword>
<dbReference type="Gene3D" id="2.30.22.10">
    <property type="entry name" value="Head domain of nucleotide exchange factor GrpE"/>
    <property type="match status" value="1"/>
</dbReference>
<dbReference type="CDD" id="cd00446">
    <property type="entry name" value="GrpE"/>
    <property type="match status" value="1"/>
</dbReference>
<accession>A0A1F7HCC9</accession>
<dbReference type="HAMAP" id="MF_01151">
    <property type="entry name" value="GrpE"/>
    <property type="match status" value="1"/>
</dbReference>
<dbReference type="GO" id="GO:0000774">
    <property type="term" value="F:adenyl-nucleotide exchange factor activity"/>
    <property type="evidence" value="ECO:0007669"/>
    <property type="project" value="InterPro"/>
</dbReference>
<evidence type="ECO:0000256" key="4">
    <source>
        <dbReference type="RuleBase" id="RU000639"/>
    </source>
</evidence>
<proteinExistence type="inferred from homology"/>
<feature type="coiled-coil region" evidence="6">
    <location>
        <begin position="13"/>
        <end position="40"/>
    </location>
</feature>
<dbReference type="GO" id="GO:0051087">
    <property type="term" value="F:protein-folding chaperone binding"/>
    <property type="evidence" value="ECO:0007669"/>
    <property type="project" value="InterPro"/>
</dbReference>
<dbReference type="SUPFAM" id="SSF58014">
    <property type="entry name" value="Coiled-coil domain of nucleotide exchange factor GrpE"/>
    <property type="match status" value="1"/>
</dbReference>
<keyword evidence="3" id="KW-0963">Cytoplasm</keyword>
<dbReference type="Gene3D" id="3.90.20.20">
    <property type="match status" value="1"/>
</dbReference>
<evidence type="ECO:0000256" key="5">
    <source>
        <dbReference type="RuleBase" id="RU004478"/>
    </source>
</evidence>
<comment type="subcellular location">
    <subcellularLocation>
        <location evidence="3">Cytoplasm</location>
    </subcellularLocation>
</comment>
<evidence type="ECO:0000256" key="1">
    <source>
        <dbReference type="ARBA" id="ARBA00009054"/>
    </source>
</evidence>
<keyword evidence="6" id="KW-0175">Coiled coil</keyword>
<dbReference type="GO" id="GO:0042803">
    <property type="term" value="F:protein homodimerization activity"/>
    <property type="evidence" value="ECO:0007669"/>
    <property type="project" value="InterPro"/>
</dbReference>
<keyword evidence="3 4" id="KW-0346">Stress response</keyword>
<dbReference type="Pfam" id="PF01025">
    <property type="entry name" value="GrpE"/>
    <property type="match status" value="1"/>
</dbReference>
<comment type="function">
    <text evidence="3 4">Participates actively in the response to hyperosmotic and heat shock by preventing the aggregation of stress-denatured proteins, in association with DnaK and GrpE. It is the nucleotide exchange factor for DnaK and may function as a thermosensor. Unfolded proteins bind initially to DnaJ; upon interaction with the DnaJ-bound protein, DnaK hydrolyzes its bound ATP, resulting in the formation of a stable complex. GrpE releases ADP from DnaK; ATP binding to DnaK triggers the release of the substrate protein, thus completing the reaction cycle. Several rounds of ATP-dependent interactions between DnaJ, DnaK and GrpE are required for fully efficient folding.</text>
</comment>
<dbReference type="GO" id="GO:0051082">
    <property type="term" value="F:unfolded protein binding"/>
    <property type="evidence" value="ECO:0007669"/>
    <property type="project" value="TreeGrafter"/>
</dbReference>
<dbReference type="PROSITE" id="PS01071">
    <property type="entry name" value="GRPE"/>
    <property type="match status" value="1"/>
</dbReference>
<name>A0A1F7HCC9_9BACT</name>
<comment type="subunit">
    <text evidence="3">Homodimer.</text>
</comment>
<comment type="similarity">
    <text evidence="1 3 5">Belongs to the GrpE family.</text>
</comment>
<dbReference type="InterPro" id="IPR009012">
    <property type="entry name" value="GrpE_head"/>
</dbReference>
<dbReference type="SUPFAM" id="SSF51064">
    <property type="entry name" value="Head domain of nucleotide exchange factor GrpE"/>
    <property type="match status" value="1"/>
</dbReference>
<organism evidence="7 8">
    <name type="scientific">Candidatus Roizmanbacteria bacterium RIFCSPHIGHO2_02_FULL_40_9</name>
    <dbReference type="NCBI Taxonomy" id="1802042"/>
    <lineage>
        <taxon>Bacteria</taxon>
        <taxon>Candidatus Roizmaniibacteriota</taxon>
    </lineage>
</organism>